<dbReference type="VEuPathDB" id="TriTrypDB:BSAL_88755"/>
<accession>A0A0S4KFJ3</accession>
<dbReference type="OrthoDB" id="282033at2759"/>
<dbReference type="InterPro" id="IPR036383">
    <property type="entry name" value="TSP1_rpt_sf"/>
</dbReference>
<dbReference type="PROSITE" id="PS50234">
    <property type="entry name" value="VWFA"/>
    <property type="match status" value="2"/>
</dbReference>
<gene>
    <name evidence="5" type="ORF">BSAL_88755</name>
</gene>
<evidence type="ECO:0000313" key="5">
    <source>
        <dbReference type="EMBL" id="CUI14460.1"/>
    </source>
</evidence>
<dbReference type="InterPro" id="IPR000884">
    <property type="entry name" value="TSP1_rpt"/>
</dbReference>
<dbReference type="InterPro" id="IPR016187">
    <property type="entry name" value="CTDL_fold"/>
</dbReference>
<dbReference type="SUPFAM" id="SSF53300">
    <property type="entry name" value="vWA-like"/>
    <property type="match status" value="2"/>
</dbReference>
<keyword evidence="1" id="KW-1133">Transmembrane helix</keyword>
<dbReference type="Gene3D" id="3.40.50.410">
    <property type="entry name" value="von Willebrand factor, type A domain"/>
    <property type="match status" value="2"/>
</dbReference>
<dbReference type="InterPro" id="IPR036465">
    <property type="entry name" value="vWFA_dom_sf"/>
</dbReference>
<evidence type="ECO:0000256" key="2">
    <source>
        <dbReference type="SAM" id="SignalP"/>
    </source>
</evidence>
<feature type="domain" description="VWFA" evidence="4">
    <location>
        <begin position="953"/>
        <end position="1164"/>
    </location>
</feature>
<dbReference type="InterPro" id="IPR001304">
    <property type="entry name" value="C-type_lectin-like"/>
</dbReference>
<dbReference type="SUPFAM" id="SSF56436">
    <property type="entry name" value="C-type lectin-like"/>
    <property type="match status" value="1"/>
</dbReference>
<dbReference type="InterPro" id="IPR002035">
    <property type="entry name" value="VWF_A"/>
</dbReference>
<dbReference type="PROSITE" id="PS50092">
    <property type="entry name" value="TSP1"/>
    <property type="match status" value="1"/>
</dbReference>
<keyword evidence="1" id="KW-0812">Transmembrane</keyword>
<proteinExistence type="predicted"/>
<dbReference type="Proteomes" id="UP000051952">
    <property type="component" value="Unassembled WGS sequence"/>
</dbReference>
<evidence type="ECO:0000256" key="1">
    <source>
        <dbReference type="SAM" id="Phobius"/>
    </source>
</evidence>
<evidence type="ECO:0000313" key="6">
    <source>
        <dbReference type="Proteomes" id="UP000051952"/>
    </source>
</evidence>
<feature type="chain" id="PRO_5006623210" evidence="2">
    <location>
        <begin position="21"/>
        <end position="2674"/>
    </location>
</feature>
<keyword evidence="1" id="KW-0472">Membrane</keyword>
<dbReference type="SUPFAM" id="SSF82895">
    <property type="entry name" value="TSP-1 type 1 repeat"/>
    <property type="match status" value="1"/>
</dbReference>
<dbReference type="OMA" id="SSGWPKC"/>
<reference evidence="6" key="1">
    <citation type="submission" date="2015-09" db="EMBL/GenBank/DDBJ databases">
        <authorList>
            <consortium name="Pathogen Informatics"/>
        </authorList>
    </citation>
    <scope>NUCLEOTIDE SEQUENCE [LARGE SCALE GENOMIC DNA]</scope>
    <source>
        <strain evidence="6">Lake Konstanz</strain>
    </source>
</reference>
<feature type="domain" description="C-type lectin" evidence="3">
    <location>
        <begin position="1697"/>
        <end position="1822"/>
    </location>
</feature>
<keyword evidence="2" id="KW-0732">Signal</keyword>
<dbReference type="Gene3D" id="3.10.100.10">
    <property type="entry name" value="Mannose-Binding Protein A, subunit A"/>
    <property type="match status" value="2"/>
</dbReference>
<dbReference type="InterPro" id="IPR016186">
    <property type="entry name" value="C-type_lectin-like/link_sf"/>
</dbReference>
<sequence length="2674" mass="282786">MSKISFVLLIVALVAVVSLASPTTFSSMSYVANLRVHPFEEMPLPQYSMLDGATVSIEYGFNPGYDQLLLDYTGDFDITSTFSKQTGILYLSGTAPISEYSAAIQSVVFVTSAADGANRVVTFTYGQNTTYATSTEHFYRFVVGNSAPWSQAADDCASRSYMGMQGYLATITSDREMTEVIGRTFFFLHGHARLPCNDHLRSRNDGSHWPHSAKTWLGASPNATGAWSWITGPEGQENDGKGRVFWVGEDLYAGGFAANAFSFDNWYAFNPVNGNNATYGIGMPPTYENVAYMAVAGPDDGIQAWVCEFGGMDSAAIAATTWSYTGSMTLQFDCSLFTTTTDCADHSTQGCGWVSGACSINDCSRYLLQSSCEGDWRCDWFVNGEVGVCSNTECAQYANQATCVADPSCYYKNMQCLVASCRNLASCMCSSMDGCTPVGRLCFSDQSIGCNNMDIVYLVDGTMNMSQAFERYPNGFVGVTQAIATADLSMTSTAASAGATSGNKGSRVGVVMFSSTSPITSPASIGSAGRLTGLNSELLADVQYLQRTFTASATSRSVGPALRTALNMLTASDRQRIIIIISSAFISDAAAIQADTTSTGILARLSQSSTTVLGVTLRPTEPETTDSIASAKSLAMITSKTISTTMTNFYDQVVYGVCSNEALTLGALLPVKSIPICSSHVTQMDCVLDATCSWDNAARACSPTACLSLCTSSTCASQSNCGWDSNSSSCVQTCALSKTSASCGLKSQSCAWDTTNHYCASNPCTSNPTEDSCIADSYGCTFSNGLCSIPQCQASDIASCVSSVATGGVCTFSSTGTCFFSPCQTTNVTRCQLHPECWWTSGKCALNPCGQKYQTEMTCQSDRNCGWNISVSPAVCGLATCSGLNFNADPQGSCRLSPTCYWQPKAENGYQDMCVVKPCYSNLRSCDCAGQDGCVWTNNTCKDSTFVQCSPMDVVFLVESTTSMTEPFGRHPNGFSGIVEAIRSWGASVPMSPTSTGTGFRLAIVGYGSATRALQPADGAPLYGSNFTNNATLWSGPNLILDNFANNQPLYGDNSGSDVSIFYGLRAAATLFENSNAPGRQKILMIFGHAAITDGDNAAVVEIMQTLQSNNVQVFTNVVRRFSVITPAEDTAASYLRPLATDPVQTHYSFSTIDDLQSSILESFCDPSTTIGTALGISRDGTLPCNWLTGSGECSVQGSCYWNSTALPTCPLAGQCPNLGCVALPAALAAQFECKHCTYTGGAFSCDRSQNYAAAAGVCLKTPCSANCATSSCSGSCAWDAASLRCQRSMCVQTTAADCNMDLGCVWNGITGVCQKSVCGWTRTSTGCQGIVDSRFIQLCSWNTAVSPAVCTQARCVALYQNRALCASFPTQCTYDTVGDTCAEKLCQYTDAELCSSDSGCYWNPYQRLAGQFGTCTARQQGCVVSDFSSYSPCTANCGANSVKVRSRAIVQFPAAGGTSCAQAAAAMGTSTNPGVMAQSTSCSNTTNWPTSCSSYCSQYGSRVTACINDISCQWITGCVPRNVSGCASLATQAACSASDMCSWDTTLLFCEDSPQACRFTTSSQCSGITGCMWRTGSNSNLMATSLGLESYLVNPGQAPIHPFPTLSINSNELVYGGAVTIENGFQLGNDVLTMTYPTNITTTWIPQAGMLKLTGMASASEYGFVIKAVQFQTSSLASGSRNITWNLGNGTLFSLSTSHYYQYNARSGVTWDVAAQICASSSFYGMTGYLATIMSGAENNLVSTKLSGTGWLGGSSDGNSWTWNGGPEAATSFWLGSSLAQGGAAVPGTYANWDPLRGEPAVLSNGTTRTRVYLSANGYWDAMVSDWTGCEGFTCEFGGLPTDSVVANFSLSGAVVIGIAGCLPQTQCIYHANQALCVADSACTWSGYSCVVGCGTRSTATECGQNTQCAWNVTILPPLCDLDPCKPYSADSCTSQSQCNWNGTLCVLKTGCGQYSIDLCNNFAACQFVNNTCVPKRCPSITSSTGCAAVPTCTYSSFTGCTSACRYGSSDDCLADSACQWAAGTTTATPFYSGGSPMLPFATGTQSPNTNNGYIDGITVRISAGFQQGSDVLSVSATNKNRFSYIASYSSLSGVLQLVVAAGSMISPLQAYTFLTTAVQFSTTGSTLVTRKISYVLSIRAANVNATVFKVLSTRGIQSISDASAACNATTLFGLRGRLAVVDKQTINVALNQIGAQGIFAATSTGNGLWYWPGSSTPFWSGDGATGVAVGSAFAAWPFQEPQSDMTFASIGPGGMWFSSAPTQKTFSAICSFGADPNEVFVGGAVYGAVILTPQGCFPQPCAGLSSTTCELQTGCQWSGTTQSCTKESWCSVNTDATVCGTLSGCFWDYTASACKRLPADSCQPITNPQLCATVTGCSWSNSLQQNNRSWGACRKTGCTLFPTQTSCSSDSTCRWYTPLSSTTSICVSRLCGYTTATDCRSDVNCAWQTSTAAQGAFSCLVSPCNAISSANCGSTTGCMYDSTAEMCVSRPCSAATMTACLADPSCLFQGGQCSQPSCSGTTVATCDPTKCYFTYDPPACTAAQCFSYQSETDCEPTGQNSVCRWGTDASACRQATWLELNSPNGTIQDTCVQQIEPSLTWLYIVLVIIFILIALIAYRLFLAFARGLNFLSSTRNNQRFKVHKQYAEELFDESRERADRDADYRNPALNDL</sequence>
<keyword evidence="6" id="KW-1185">Reference proteome</keyword>
<feature type="domain" description="VWFA" evidence="4">
    <location>
        <begin position="454"/>
        <end position="653"/>
    </location>
</feature>
<dbReference type="PROSITE" id="PS50041">
    <property type="entry name" value="C_TYPE_LECTIN_2"/>
    <property type="match status" value="1"/>
</dbReference>
<dbReference type="SMART" id="SM00327">
    <property type="entry name" value="VWA"/>
    <property type="match status" value="2"/>
</dbReference>
<evidence type="ECO:0000259" key="3">
    <source>
        <dbReference type="PROSITE" id="PS50041"/>
    </source>
</evidence>
<evidence type="ECO:0000259" key="4">
    <source>
        <dbReference type="PROSITE" id="PS50234"/>
    </source>
</evidence>
<protein>
    <submittedName>
        <fullName evidence="5">Membrane-associated protein, putative</fullName>
    </submittedName>
</protein>
<feature type="signal peptide" evidence="2">
    <location>
        <begin position="1"/>
        <end position="20"/>
    </location>
</feature>
<organism evidence="5 6">
    <name type="scientific">Bodo saltans</name>
    <name type="common">Flagellated protozoan</name>
    <dbReference type="NCBI Taxonomy" id="75058"/>
    <lineage>
        <taxon>Eukaryota</taxon>
        <taxon>Discoba</taxon>
        <taxon>Euglenozoa</taxon>
        <taxon>Kinetoplastea</taxon>
        <taxon>Metakinetoplastina</taxon>
        <taxon>Eubodonida</taxon>
        <taxon>Bodonidae</taxon>
        <taxon>Bodo</taxon>
    </lineage>
</organism>
<dbReference type="EMBL" id="CYKH01001118">
    <property type="protein sequence ID" value="CUI14460.1"/>
    <property type="molecule type" value="Genomic_DNA"/>
</dbReference>
<feature type="transmembrane region" description="Helical" evidence="1">
    <location>
        <begin position="2603"/>
        <end position="2627"/>
    </location>
</feature>
<name>A0A0S4KFJ3_BODSA</name>